<dbReference type="InterPro" id="IPR040366">
    <property type="entry name" value="Nab2/ZC3H14"/>
</dbReference>
<feature type="compositionally biased region" description="Low complexity" evidence="8">
    <location>
        <begin position="369"/>
        <end position="383"/>
    </location>
</feature>
<comment type="subcellular location">
    <subcellularLocation>
        <location evidence="1">Nucleus</location>
    </subcellularLocation>
</comment>
<evidence type="ECO:0000256" key="2">
    <source>
        <dbReference type="ARBA" id="ARBA00008423"/>
    </source>
</evidence>
<organism evidence="9 10">
    <name type="scientific">Cerrena zonata</name>
    <dbReference type="NCBI Taxonomy" id="2478898"/>
    <lineage>
        <taxon>Eukaryota</taxon>
        <taxon>Fungi</taxon>
        <taxon>Dikarya</taxon>
        <taxon>Basidiomycota</taxon>
        <taxon>Agaricomycotina</taxon>
        <taxon>Agaricomycetes</taxon>
        <taxon>Polyporales</taxon>
        <taxon>Cerrenaceae</taxon>
        <taxon>Cerrena</taxon>
    </lineage>
</organism>
<dbReference type="InterPro" id="IPR043094">
    <property type="entry name" value="Nab2/ZC3H14_N_sf"/>
</dbReference>
<feature type="compositionally biased region" description="Polar residues" evidence="8">
    <location>
        <begin position="556"/>
        <end position="571"/>
    </location>
</feature>
<dbReference type="Gene3D" id="1.10.340.40">
    <property type="entry name" value="Nuclear abundant poly(A) RNA-bind protein 2, N-terminal domain"/>
    <property type="match status" value="1"/>
</dbReference>
<dbReference type="GO" id="GO:0005634">
    <property type="term" value="C:nucleus"/>
    <property type="evidence" value="ECO:0007669"/>
    <property type="project" value="UniProtKB-SubCell"/>
</dbReference>
<comment type="similarity">
    <text evidence="2">Belongs to the ZC3H14 family.</text>
</comment>
<evidence type="ECO:0000256" key="5">
    <source>
        <dbReference type="ARBA" id="ARBA00022771"/>
    </source>
</evidence>
<name>A0AAW0GQE8_9APHY</name>
<evidence type="ECO:0000256" key="6">
    <source>
        <dbReference type="ARBA" id="ARBA00022833"/>
    </source>
</evidence>
<sequence>MAYGLEMGNERTTAITKRIQEELMKRGWAFEEADTVMAEYCVIMIINNKTHAQVLAELNDLVGTLFEPDFVDWLFEIVEGAAPENAAPPPPEPKQAPTTPSREAPPHVQNDNSRRPPQAPRAPLYQQAISQALPSSSPNDRKRTRSQSPAQSSKIRRTDLPTGPRAMYRDSHDQPSGSSRSLLDRVGPRNGPPHGNFPNNQSRNDHIQQRIDNITNGPQPDLPMMMNPPFPMNGIPPMDMNAMAGMTNPLMLQEVMMNQMALMSQMAGALGMMNQGVPMMNGGFPVQPGMGGDAAGFNANGQHMDGAGRGRGRGRGGPPGRGRGGRGGPPQGDRNVSNQGDSNGSTSGPTNAAESSAASASAPKATLHAPTPVAAPTPSSATTGRSGFVPPERPQSPTLCKFGLKCTNPLCRWSHPSPVATPESGVVLSNDPCDKGKDCKDKDCIKAHVSPAVLNPGAEHLKPNHYTPPVTHHSGPHQVACRFGNACTRANCTFQHPHRQEQPHRQSTQPCRFGVACTRATCTFQHPEGRVLPNSFHRGLAPTGGMSTVAKPEAGSANQSSPHKSVTFNRTASGAGNASAASELQKKMKEMEEMKNKVAQAEAAAASKKQEDNKSVSISA</sequence>
<dbReference type="GO" id="GO:0008270">
    <property type="term" value="F:zinc ion binding"/>
    <property type="evidence" value="ECO:0007669"/>
    <property type="project" value="UniProtKB-KW"/>
</dbReference>
<evidence type="ECO:0000256" key="3">
    <source>
        <dbReference type="ARBA" id="ARBA00022723"/>
    </source>
</evidence>
<gene>
    <name evidence="9" type="ORF">QCA50_005157</name>
</gene>
<feature type="compositionally biased region" description="Low complexity" evidence="8">
    <location>
        <begin position="352"/>
        <end position="362"/>
    </location>
</feature>
<feature type="region of interest" description="Disordered" evidence="8">
    <location>
        <begin position="293"/>
        <end position="394"/>
    </location>
</feature>
<keyword evidence="7" id="KW-0539">Nucleus</keyword>
<feature type="compositionally biased region" description="Polar residues" evidence="8">
    <location>
        <begin position="334"/>
        <end position="350"/>
    </location>
</feature>
<dbReference type="EMBL" id="JASBNA010000005">
    <property type="protein sequence ID" value="KAK7691756.1"/>
    <property type="molecule type" value="Genomic_DNA"/>
</dbReference>
<evidence type="ECO:0000313" key="10">
    <source>
        <dbReference type="Proteomes" id="UP001385951"/>
    </source>
</evidence>
<dbReference type="PANTHER" id="PTHR14738:SF29">
    <property type="entry name" value="ZINC FINGER CCCH DOMAIN-CONTAINING PROTEIN 14"/>
    <property type="match status" value="1"/>
</dbReference>
<feature type="region of interest" description="Disordered" evidence="8">
    <location>
        <begin position="539"/>
        <end position="620"/>
    </location>
</feature>
<evidence type="ECO:0000256" key="8">
    <source>
        <dbReference type="SAM" id="MobiDB-lite"/>
    </source>
</evidence>
<protein>
    <submittedName>
        <fullName evidence="9">Uncharacterized protein</fullName>
    </submittedName>
</protein>
<proteinExistence type="inferred from homology"/>
<reference evidence="9 10" key="1">
    <citation type="submission" date="2022-09" db="EMBL/GenBank/DDBJ databases">
        <authorList>
            <person name="Palmer J.M."/>
        </authorList>
    </citation>
    <scope>NUCLEOTIDE SEQUENCE [LARGE SCALE GENOMIC DNA]</scope>
    <source>
        <strain evidence="9 10">DSM 7382</strain>
    </source>
</reference>
<evidence type="ECO:0000256" key="4">
    <source>
        <dbReference type="ARBA" id="ARBA00022737"/>
    </source>
</evidence>
<feature type="compositionally biased region" description="Polar residues" evidence="8">
    <location>
        <begin position="127"/>
        <end position="138"/>
    </location>
</feature>
<dbReference type="AlphaFoldDB" id="A0AAW0GQE8"/>
<keyword evidence="3" id="KW-0479">Metal-binding</keyword>
<keyword evidence="6" id="KW-0862">Zinc</keyword>
<feature type="compositionally biased region" description="Gly residues" evidence="8">
    <location>
        <begin position="315"/>
        <end position="330"/>
    </location>
</feature>
<dbReference type="Proteomes" id="UP001385951">
    <property type="component" value="Unassembled WGS sequence"/>
</dbReference>
<evidence type="ECO:0000313" key="9">
    <source>
        <dbReference type="EMBL" id="KAK7691756.1"/>
    </source>
</evidence>
<feature type="region of interest" description="Disordered" evidence="8">
    <location>
        <begin position="82"/>
        <end position="203"/>
    </location>
</feature>
<dbReference type="GO" id="GO:0043488">
    <property type="term" value="P:regulation of mRNA stability"/>
    <property type="evidence" value="ECO:0007669"/>
    <property type="project" value="InterPro"/>
</dbReference>
<dbReference type="Pfam" id="PF14608">
    <property type="entry name" value="zf-CCCH_2"/>
    <property type="match status" value="3"/>
</dbReference>
<feature type="compositionally biased region" description="Low complexity" evidence="8">
    <location>
        <begin position="572"/>
        <end position="582"/>
    </location>
</feature>
<dbReference type="Gene3D" id="4.10.1000.40">
    <property type="match status" value="1"/>
</dbReference>
<evidence type="ECO:0000256" key="1">
    <source>
        <dbReference type="ARBA" id="ARBA00004123"/>
    </source>
</evidence>
<keyword evidence="10" id="KW-1185">Reference proteome</keyword>
<dbReference type="GO" id="GO:0005737">
    <property type="term" value="C:cytoplasm"/>
    <property type="evidence" value="ECO:0007669"/>
    <property type="project" value="TreeGrafter"/>
</dbReference>
<dbReference type="PANTHER" id="PTHR14738">
    <property type="entry name" value="ZINC FINGER CCCH DOMAIN-CONTAINING PROTEIN 14"/>
    <property type="match status" value="1"/>
</dbReference>
<keyword evidence="5" id="KW-0863">Zinc-finger</keyword>
<accession>A0AAW0GQE8</accession>
<evidence type="ECO:0000256" key="7">
    <source>
        <dbReference type="ARBA" id="ARBA00023242"/>
    </source>
</evidence>
<dbReference type="GO" id="GO:0008143">
    <property type="term" value="F:poly(A) binding"/>
    <property type="evidence" value="ECO:0007669"/>
    <property type="project" value="InterPro"/>
</dbReference>
<feature type="compositionally biased region" description="Basic and acidic residues" evidence="8">
    <location>
        <begin position="584"/>
        <end position="596"/>
    </location>
</feature>
<keyword evidence="4" id="KW-0677">Repeat</keyword>
<comment type="caution">
    <text evidence="9">The sequence shown here is derived from an EMBL/GenBank/DDBJ whole genome shotgun (WGS) entry which is preliminary data.</text>
</comment>